<reference evidence="2" key="1">
    <citation type="submission" date="2015-01" db="EMBL/GenBank/DDBJ databases">
        <authorList>
            <person name="Durling Mikael"/>
        </authorList>
    </citation>
    <scope>NUCLEOTIDE SEQUENCE</scope>
</reference>
<feature type="transmembrane region" description="Helical" evidence="1">
    <location>
        <begin position="20"/>
        <end position="40"/>
    </location>
</feature>
<organism evidence="2">
    <name type="scientific">Bionectria ochroleuca</name>
    <name type="common">Gliocladium roseum</name>
    <dbReference type="NCBI Taxonomy" id="29856"/>
    <lineage>
        <taxon>Eukaryota</taxon>
        <taxon>Fungi</taxon>
        <taxon>Dikarya</taxon>
        <taxon>Ascomycota</taxon>
        <taxon>Pezizomycotina</taxon>
        <taxon>Sordariomycetes</taxon>
        <taxon>Hypocreomycetidae</taxon>
        <taxon>Hypocreales</taxon>
        <taxon>Bionectriaceae</taxon>
        <taxon>Clonostachys</taxon>
    </lineage>
</organism>
<protein>
    <submittedName>
        <fullName evidence="2">Uncharacterized protein</fullName>
    </submittedName>
</protein>
<accession>A0A0B7KPT6</accession>
<name>A0A0B7KPT6_BIOOC</name>
<keyword evidence="1" id="KW-0472">Membrane</keyword>
<proteinExistence type="predicted"/>
<gene>
    <name evidence="2" type="ORF">BN869_000013535_1</name>
</gene>
<sequence>MDSFSRVGGILMPVLSKQGPFVFLILFSTTAVLLLLRTVLSRGTNERPESCLEKPKLDSSVVVVPTINPLEEFRWENEQQHKIRAFKPIYHITMAVRSDTPSELITIDCGYLNRLRLRRELLQSENDTVHGCTSVGEDSVHELYTYLITDYLPNRYPTMFKLSYDKSMFFNLVTGENHPTTPPSDPKAALKILGTTVEEDLFLLKNTPDGHQCVAFVCCFPSGWNPSSKLGAHMTKIHTTVPSYEKIGPSIERFFSRLQVGKGVKRSNWTVQTHDKLFNVKGNHIRPGEEAEEEDIEVDKTFVRVELQTLTRMPNTQAVLFSFKTYLYPIQEIKAEGLGTEFADAIEGLQKGNAPGMWRYKGAIRWGKSVCEYLRA</sequence>
<dbReference type="Pfam" id="PF11927">
    <property type="entry name" value="HODM_asu-like"/>
    <property type="match status" value="1"/>
</dbReference>
<keyword evidence="1" id="KW-1133">Transmembrane helix</keyword>
<dbReference type="AlphaFoldDB" id="A0A0B7KPT6"/>
<evidence type="ECO:0000256" key="1">
    <source>
        <dbReference type="SAM" id="Phobius"/>
    </source>
</evidence>
<evidence type="ECO:0000313" key="2">
    <source>
        <dbReference type="EMBL" id="CEO57477.1"/>
    </source>
</evidence>
<keyword evidence="1" id="KW-0812">Transmembrane</keyword>
<dbReference type="EMBL" id="CDPU01000104">
    <property type="protein sequence ID" value="CEO57477.1"/>
    <property type="molecule type" value="Genomic_DNA"/>
</dbReference>
<dbReference type="InterPro" id="IPR021848">
    <property type="entry name" value="HODM_asu-like"/>
</dbReference>